<accession>A0A173UM13</accession>
<evidence type="ECO:0000313" key="5">
    <source>
        <dbReference type="EMBL" id="CUN15969.1"/>
    </source>
</evidence>
<dbReference type="GO" id="GO:0005737">
    <property type="term" value="C:cytoplasm"/>
    <property type="evidence" value="ECO:0007669"/>
    <property type="project" value="UniProtKB-SubCell"/>
</dbReference>
<feature type="domain" description="HPr" evidence="4">
    <location>
        <begin position="1"/>
        <end position="86"/>
    </location>
</feature>
<evidence type="ECO:0000256" key="1">
    <source>
        <dbReference type="ARBA" id="ARBA00004496"/>
    </source>
</evidence>
<dbReference type="PRINTS" id="PR00107">
    <property type="entry name" value="PHOSPHOCPHPR"/>
</dbReference>
<dbReference type="PANTHER" id="PTHR33705">
    <property type="entry name" value="PHOSPHOCARRIER PROTEIN HPR"/>
    <property type="match status" value="1"/>
</dbReference>
<dbReference type="InterPro" id="IPR035895">
    <property type="entry name" value="HPr-like_sf"/>
</dbReference>
<dbReference type="InterPro" id="IPR000032">
    <property type="entry name" value="HPr-like"/>
</dbReference>
<protein>
    <submittedName>
        <fullName evidence="5">Phosphocarrier protein HPr</fullName>
        <ecNumber evidence="5">2.7.11.-</ecNumber>
    </submittedName>
</protein>
<dbReference type="CDD" id="cd00367">
    <property type="entry name" value="PTS-HPr_like"/>
    <property type="match status" value="1"/>
</dbReference>
<dbReference type="Pfam" id="PF00381">
    <property type="entry name" value="PTS-HPr"/>
    <property type="match status" value="1"/>
</dbReference>
<dbReference type="Proteomes" id="UP000095649">
    <property type="component" value="Unassembled WGS sequence"/>
</dbReference>
<gene>
    <name evidence="5" type="primary">ptsH_2</name>
    <name evidence="5" type="ORF">ERS852582_02206</name>
</gene>
<name>A0A173UM13_9FIRM</name>
<dbReference type="OrthoDB" id="9809047at2"/>
<dbReference type="GO" id="GO:0016740">
    <property type="term" value="F:transferase activity"/>
    <property type="evidence" value="ECO:0007669"/>
    <property type="project" value="UniProtKB-KW"/>
</dbReference>
<dbReference type="InterPro" id="IPR050399">
    <property type="entry name" value="HPr"/>
</dbReference>
<evidence type="ECO:0000256" key="2">
    <source>
        <dbReference type="ARBA" id="ARBA00022490"/>
    </source>
</evidence>
<organism evidence="5 6">
    <name type="scientific">Faecalibacterium prausnitzii</name>
    <dbReference type="NCBI Taxonomy" id="853"/>
    <lineage>
        <taxon>Bacteria</taxon>
        <taxon>Bacillati</taxon>
        <taxon>Bacillota</taxon>
        <taxon>Clostridia</taxon>
        <taxon>Eubacteriales</taxon>
        <taxon>Oscillospiraceae</taxon>
        <taxon>Faecalibacterium</taxon>
    </lineage>
</organism>
<dbReference type="EC" id="2.7.11.-" evidence="5"/>
<keyword evidence="2" id="KW-0963">Cytoplasm</keyword>
<evidence type="ECO:0000313" key="6">
    <source>
        <dbReference type="Proteomes" id="UP000095649"/>
    </source>
</evidence>
<keyword evidence="5" id="KW-0808">Transferase</keyword>
<keyword evidence="3" id="KW-0598">Phosphotransferase system</keyword>
<dbReference type="PANTHER" id="PTHR33705:SF2">
    <property type="entry name" value="PHOSPHOCARRIER PROTEIN NPR"/>
    <property type="match status" value="1"/>
</dbReference>
<dbReference type="EMBL" id="CYXN01000022">
    <property type="protein sequence ID" value="CUN15969.1"/>
    <property type="molecule type" value="Genomic_DNA"/>
</dbReference>
<proteinExistence type="predicted"/>
<reference evidence="5 6" key="1">
    <citation type="submission" date="2015-09" db="EMBL/GenBank/DDBJ databases">
        <authorList>
            <consortium name="Pathogen Informatics"/>
        </authorList>
    </citation>
    <scope>NUCLEOTIDE SEQUENCE [LARGE SCALE GENOMIC DNA]</scope>
    <source>
        <strain evidence="5 6">2789STDY5834970</strain>
    </source>
</reference>
<dbReference type="RefSeq" id="WP_055186562.1">
    <property type="nucleotide sequence ID" value="NZ_CYXN01000022.1"/>
</dbReference>
<evidence type="ECO:0000256" key="3">
    <source>
        <dbReference type="ARBA" id="ARBA00022683"/>
    </source>
</evidence>
<dbReference type="NCBIfam" id="TIGR01003">
    <property type="entry name" value="PTS_HPr_family"/>
    <property type="match status" value="1"/>
</dbReference>
<dbReference type="PROSITE" id="PS51350">
    <property type="entry name" value="PTS_HPR_DOM"/>
    <property type="match status" value="1"/>
</dbReference>
<dbReference type="AlphaFoldDB" id="A0A173UM13"/>
<sequence length="86" mass="9014">MKKFEYTVKDANGIHARPAGLLVKVAKALDSTITLENAAGKSAVATKLMAVMGLGIKQGDTITVTVEGGDEKANASAMEKFFSENL</sequence>
<evidence type="ECO:0000259" key="4">
    <source>
        <dbReference type="PROSITE" id="PS51350"/>
    </source>
</evidence>
<dbReference type="GO" id="GO:0009401">
    <property type="term" value="P:phosphoenolpyruvate-dependent sugar phosphotransferase system"/>
    <property type="evidence" value="ECO:0007669"/>
    <property type="project" value="UniProtKB-KW"/>
</dbReference>
<dbReference type="SUPFAM" id="SSF55594">
    <property type="entry name" value="HPr-like"/>
    <property type="match status" value="1"/>
</dbReference>
<dbReference type="Gene3D" id="3.30.1340.10">
    <property type="entry name" value="HPr-like"/>
    <property type="match status" value="1"/>
</dbReference>
<comment type="subcellular location">
    <subcellularLocation>
        <location evidence="1">Cytoplasm</location>
    </subcellularLocation>
</comment>